<dbReference type="InterPro" id="IPR018247">
    <property type="entry name" value="EF_Hand_1_Ca_BS"/>
</dbReference>
<dbReference type="PROSITE" id="PS00018">
    <property type="entry name" value="EF_HAND_1"/>
    <property type="match status" value="1"/>
</dbReference>
<keyword evidence="7" id="KW-1185">Reference proteome</keyword>
<dbReference type="Gene3D" id="1.10.238.10">
    <property type="entry name" value="EF-hand"/>
    <property type="match status" value="1"/>
</dbReference>
<evidence type="ECO:0000259" key="5">
    <source>
        <dbReference type="PROSITE" id="PS50222"/>
    </source>
</evidence>
<evidence type="ECO:0000256" key="3">
    <source>
        <dbReference type="SAM" id="MobiDB-lite"/>
    </source>
</evidence>
<dbReference type="PROSITE" id="PS50031">
    <property type="entry name" value="EH"/>
    <property type="match status" value="1"/>
</dbReference>
<dbReference type="PANTHER" id="PTHR11216">
    <property type="entry name" value="EH DOMAIN"/>
    <property type="match status" value="1"/>
</dbReference>
<dbReference type="InterPro" id="IPR011992">
    <property type="entry name" value="EF-hand-dom_pair"/>
</dbReference>
<feature type="compositionally biased region" description="Pro residues" evidence="3">
    <location>
        <begin position="1"/>
        <end position="11"/>
    </location>
</feature>
<dbReference type="SMART" id="SM00027">
    <property type="entry name" value="EH"/>
    <property type="match status" value="1"/>
</dbReference>
<feature type="region of interest" description="Disordered" evidence="3">
    <location>
        <begin position="1"/>
        <end position="48"/>
    </location>
</feature>
<dbReference type="Ensembl" id="ENSMCST00000008964.1">
    <property type="protein sequence ID" value="ENSMCSP00000008747.1"/>
    <property type="gene ID" value="ENSMCSG00000006231.1"/>
</dbReference>
<feature type="domain" description="EH" evidence="4">
    <location>
        <begin position="51"/>
        <end position="107"/>
    </location>
</feature>
<reference evidence="6" key="1">
    <citation type="submission" date="2025-08" db="UniProtKB">
        <authorList>
            <consortium name="Ensembl"/>
        </authorList>
    </citation>
    <scope>IDENTIFICATION</scope>
</reference>
<dbReference type="Pfam" id="PF12763">
    <property type="entry name" value="EH"/>
    <property type="match status" value="1"/>
</dbReference>
<keyword evidence="1" id="KW-0479">Metal-binding</keyword>
<evidence type="ECO:0000256" key="1">
    <source>
        <dbReference type="ARBA" id="ARBA00022723"/>
    </source>
</evidence>
<feature type="domain" description="EF-hand" evidence="5">
    <location>
        <begin position="51"/>
        <end position="86"/>
    </location>
</feature>
<sequence>PRPLPPPPSQTAPPGRAGRAADPRHPRADPSAGGHRGHRAPGPALRARRSLRRSVLGRIWQLSDVDRDGMLDHEEFALAGHLIGAKLEGRGLPTDLPPRLVPDSQTPPAIWCRRLRGA</sequence>
<dbReference type="GO" id="GO:0005886">
    <property type="term" value="C:plasma membrane"/>
    <property type="evidence" value="ECO:0007669"/>
    <property type="project" value="TreeGrafter"/>
</dbReference>
<dbReference type="InterPro" id="IPR002048">
    <property type="entry name" value="EF_hand_dom"/>
</dbReference>
<dbReference type="GO" id="GO:0005737">
    <property type="term" value="C:cytoplasm"/>
    <property type="evidence" value="ECO:0007669"/>
    <property type="project" value="TreeGrafter"/>
</dbReference>
<dbReference type="OrthoDB" id="1716625at2759"/>
<protein>
    <submittedName>
        <fullName evidence="6">Uncharacterized protein</fullName>
    </submittedName>
</protein>
<dbReference type="GO" id="GO:0006897">
    <property type="term" value="P:endocytosis"/>
    <property type="evidence" value="ECO:0007669"/>
    <property type="project" value="TreeGrafter"/>
</dbReference>
<dbReference type="GO" id="GO:0016197">
    <property type="term" value="P:endosomal transport"/>
    <property type="evidence" value="ECO:0007669"/>
    <property type="project" value="TreeGrafter"/>
</dbReference>
<evidence type="ECO:0000259" key="4">
    <source>
        <dbReference type="PROSITE" id="PS50031"/>
    </source>
</evidence>
<organism evidence="6 7">
    <name type="scientific">Malurus cyaneus samueli</name>
    <dbReference type="NCBI Taxonomy" id="2593467"/>
    <lineage>
        <taxon>Eukaryota</taxon>
        <taxon>Metazoa</taxon>
        <taxon>Chordata</taxon>
        <taxon>Craniata</taxon>
        <taxon>Vertebrata</taxon>
        <taxon>Euteleostomi</taxon>
        <taxon>Archelosauria</taxon>
        <taxon>Archosauria</taxon>
        <taxon>Dinosauria</taxon>
        <taxon>Saurischia</taxon>
        <taxon>Theropoda</taxon>
        <taxon>Coelurosauria</taxon>
        <taxon>Aves</taxon>
        <taxon>Neognathae</taxon>
        <taxon>Neoaves</taxon>
        <taxon>Telluraves</taxon>
        <taxon>Australaves</taxon>
        <taxon>Passeriformes</taxon>
        <taxon>Meliphagoidea</taxon>
        <taxon>Maluridae</taxon>
        <taxon>Malurus</taxon>
    </lineage>
</organism>
<dbReference type="InterPro" id="IPR000261">
    <property type="entry name" value="EH_dom"/>
</dbReference>
<keyword evidence="2" id="KW-0106">Calcium</keyword>
<reference evidence="6" key="2">
    <citation type="submission" date="2025-09" db="UniProtKB">
        <authorList>
            <consortium name="Ensembl"/>
        </authorList>
    </citation>
    <scope>IDENTIFICATION</scope>
</reference>
<dbReference type="Proteomes" id="UP000694560">
    <property type="component" value="Unplaced"/>
</dbReference>
<feature type="compositionally biased region" description="Basic and acidic residues" evidence="3">
    <location>
        <begin position="19"/>
        <end position="28"/>
    </location>
</feature>
<dbReference type="GO" id="GO:0005509">
    <property type="term" value="F:calcium ion binding"/>
    <property type="evidence" value="ECO:0007669"/>
    <property type="project" value="InterPro"/>
</dbReference>
<evidence type="ECO:0000313" key="6">
    <source>
        <dbReference type="Ensembl" id="ENSMCSP00000008747.1"/>
    </source>
</evidence>
<accession>A0A8C5TMZ2</accession>
<proteinExistence type="predicted"/>
<evidence type="ECO:0000256" key="2">
    <source>
        <dbReference type="ARBA" id="ARBA00022837"/>
    </source>
</evidence>
<evidence type="ECO:0000313" key="7">
    <source>
        <dbReference type="Proteomes" id="UP000694560"/>
    </source>
</evidence>
<name>A0A8C5TMZ2_9PASS</name>
<dbReference type="AlphaFoldDB" id="A0A8C5TMZ2"/>
<dbReference type="SUPFAM" id="SSF47473">
    <property type="entry name" value="EF-hand"/>
    <property type="match status" value="1"/>
</dbReference>
<dbReference type="PROSITE" id="PS50222">
    <property type="entry name" value="EF_HAND_2"/>
    <property type="match status" value="1"/>
</dbReference>